<evidence type="ECO:0000256" key="2">
    <source>
        <dbReference type="ARBA" id="ARBA00022729"/>
    </source>
</evidence>
<dbReference type="Pfam" id="PF05577">
    <property type="entry name" value="Peptidase_S28"/>
    <property type="match status" value="1"/>
</dbReference>
<keyword evidence="1" id="KW-0645">Protease</keyword>
<feature type="region of interest" description="Disordered" evidence="5">
    <location>
        <begin position="25"/>
        <end position="91"/>
    </location>
</feature>
<evidence type="ECO:0000256" key="3">
    <source>
        <dbReference type="ARBA" id="ARBA00022801"/>
    </source>
</evidence>
<evidence type="ECO:0000256" key="5">
    <source>
        <dbReference type="SAM" id="MobiDB-lite"/>
    </source>
</evidence>
<dbReference type="GO" id="GO:0008239">
    <property type="term" value="F:dipeptidyl-peptidase activity"/>
    <property type="evidence" value="ECO:0000318"/>
    <property type="project" value="GO_Central"/>
</dbReference>
<reference evidence="6" key="3">
    <citation type="submission" date="2021-05" db="UniProtKB">
        <authorList>
            <consortium name="EnsemblPlants"/>
        </authorList>
    </citation>
    <scope>IDENTIFICATION</scope>
    <source>
        <strain evidence="6">cv. B73</strain>
    </source>
</reference>
<dbReference type="GO" id="GO:0006508">
    <property type="term" value="P:proteolysis"/>
    <property type="evidence" value="ECO:0007669"/>
    <property type="project" value="UniProtKB-KW"/>
</dbReference>
<sequence>MDEAASCPELAIRAQIRRRISIFYLTPTPDDPPRATGTPTAVPTRDGAPSRRVPTPQLDAAKDAAYGTGSAAAATRVQSPEDSSPRSPRPPCTAQFFSLSLSSFSPQKWWLADPFLPARLWFRRANGGGDITALSTMRNESIISEIQAQLKHKNVTVDVKANSDPHISPIQLSTTVTVEELGLPGLKNIMAISYPHQAFGRVAENLAHLMYSVLMTGYMFRSAQHHLELQQSLEQISLPEPNEEKIRKEQMELIHFGNVKVAGEEIDSTRTSSAPIILQLDHITPWSSFYDAVSQDFKSESMNCFSVIKATWGWDALDERAASDGGLLDLSKLFRACKTLKYAYSIRNWLWTAFAYTAMVDYPTPANFLQNLPAYPVKEMCKIIDGFPAGADVLDKAFAAASLYYNYTGDQTCTASMAGSGRLARRWSCGPMTVSNESMFPPSTFSYEERNQPQDQTFVDLVLHCTIFLQKIEKVLKRFGSNIIFSNGMRDPWSRGG</sequence>
<dbReference type="Proteomes" id="UP000007305">
    <property type="component" value="Chromosome 9"/>
</dbReference>
<keyword evidence="2" id="KW-0732">Signal</keyword>
<dbReference type="PANTHER" id="PTHR11010:SF31">
    <property type="entry name" value="ALPHA_BETA-HYDROLASES SUPERFAMILY PROTEIN"/>
    <property type="match status" value="1"/>
</dbReference>
<dbReference type="InterPro" id="IPR008758">
    <property type="entry name" value="Peptidase_S28"/>
</dbReference>
<dbReference type="Gramene" id="Zm00001eb388570_T002">
    <property type="protein sequence ID" value="Zm00001eb388570_P002"/>
    <property type="gene ID" value="Zm00001eb388570"/>
</dbReference>
<dbReference type="InParanoid" id="A0A804UJQ6"/>
<proteinExistence type="predicted"/>
<dbReference type="PANTHER" id="PTHR11010">
    <property type="entry name" value="PROTEASE S28 PRO-X CARBOXYPEPTIDASE-RELATED"/>
    <property type="match status" value="1"/>
</dbReference>
<evidence type="ECO:0000256" key="4">
    <source>
        <dbReference type="ARBA" id="ARBA00023180"/>
    </source>
</evidence>
<evidence type="ECO:0000313" key="6">
    <source>
        <dbReference type="EnsemblPlants" id="Zm00001eb388570_P002"/>
    </source>
</evidence>
<dbReference type="EnsemblPlants" id="Zm00001eb388570_T002">
    <property type="protein sequence ID" value="Zm00001eb388570_P002"/>
    <property type="gene ID" value="Zm00001eb388570"/>
</dbReference>
<organism evidence="6 7">
    <name type="scientific">Zea mays</name>
    <name type="common">Maize</name>
    <dbReference type="NCBI Taxonomy" id="4577"/>
    <lineage>
        <taxon>Eukaryota</taxon>
        <taxon>Viridiplantae</taxon>
        <taxon>Streptophyta</taxon>
        <taxon>Embryophyta</taxon>
        <taxon>Tracheophyta</taxon>
        <taxon>Spermatophyta</taxon>
        <taxon>Magnoliopsida</taxon>
        <taxon>Liliopsida</taxon>
        <taxon>Poales</taxon>
        <taxon>Poaceae</taxon>
        <taxon>PACMAD clade</taxon>
        <taxon>Panicoideae</taxon>
        <taxon>Andropogonodae</taxon>
        <taxon>Andropogoneae</taxon>
        <taxon>Tripsacinae</taxon>
        <taxon>Zea</taxon>
    </lineage>
</organism>
<evidence type="ECO:0000313" key="7">
    <source>
        <dbReference type="Proteomes" id="UP000007305"/>
    </source>
</evidence>
<keyword evidence="3" id="KW-0378">Hydrolase</keyword>
<accession>A0A804UJQ6</accession>
<dbReference type="FunFam" id="1.20.120.980:FF:000001">
    <property type="entry name" value="Dipeptidyl peptidase 7"/>
    <property type="match status" value="1"/>
</dbReference>
<reference evidence="7" key="1">
    <citation type="journal article" date="2009" name="Science">
        <title>The B73 maize genome: complexity, diversity, and dynamics.</title>
        <authorList>
            <person name="Schnable P.S."/>
            <person name="Ware D."/>
            <person name="Fulton R.S."/>
            <person name="Stein J.C."/>
            <person name="Wei F."/>
            <person name="Pasternak S."/>
            <person name="Liang C."/>
            <person name="Zhang J."/>
            <person name="Fulton L."/>
            <person name="Graves T.A."/>
            <person name="Minx P."/>
            <person name="Reily A.D."/>
            <person name="Courtney L."/>
            <person name="Kruchowski S.S."/>
            <person name="Tomlinson C."/>
            <person name="Strong C."/>
            <person name="Delehaunty K."/>
            <person name="Fronick C."/>
            <person name="Courtney B."/>
            <person name="Rock S.M."/>
            <person name="Belter E."/>
            <person name="Du F."/>
            <person name="Kim K."/>
            <person name="Abbott R.M."/>
            <person name="Cotton M."/>
            <person name="Levy A."/>
            <person name="Marchetto P."/>
            <person name="Ochoa K."/>
            <person name="Jackson S.M."/>
            <person name="Gillam B."/>
            <person name="Chen W."/>
            <person name="Yan L."/>
            <person name="Higginbotham J."/>
            <person name="Cardenas M."/>
            <person name="Waligorski J."/>
            <person name="Applebaum E."/>
            <person name="Phelps L."/>
            <person name="Falcone J."/>
            <person name="Kanchi K."/>
            <person name="Thane T."/>
            <person name="Scimone A."/>
            <person name="Thane N."/>
            <person name="Henke J."/>
            <person name="Wang T."/>
            <person name="Ruppert J."/>
            <person name="Shah N."/>
            <person name="Rotter K."/>
            <person name="Hodges J."/>
            <person name="Ingenthron E."/>
            <person name="Cordes M."/>
            <person name="Kohlberg S."/>
            <person name="Sgro J."/>
            <person name="Delgado B."/>
            <person name="Mead K."/>
            <person name="Chinwalla A."/>
            <person name="Leonard S."/>
            <person name="Crouse K."/>
            <person name="Collura K."/>
            <person name="Kudrna D."/>
            <person name="Currie J."/>
            <person name="He R."/>
            <person name="Angelova A."/>
            <person name="Rajasekar S."/>
            <person name="Mueller T."/>
            <person name="Lomeli R."/>
            <person name="Scara G."/>
            <person name="Ko A."/>
            <person name="Delaney K."/>
            <person name="Wissotski M."/>
            <person name="Lopez G."/>
            <person name="Campos D."/>
            <person name="Braidotti M."/>
            <person name="Ashley E."/>
            <person name="Golser W."/>
            <person name="Kim H."/>
            <person name="Lee S."/>
            <person name="Lin J."/>
            <person name="Dujmic Z."/>
            <person name="Kim W."/>
            <person name="Talag J."/>
            <person name="Zuccolo A."/>
            <person name="Fan C."/>
            <person name="Sebastian A."/>
            <person name="Kramer M."/>
            <person name="Spiegel L."/>
            <person name="Nascimento L."/>
            <person name="Zutavern T."/>
            <person name="Miller B."/>
            <person name="Ambroise C."/>
            <person name="Muller S."/>
            <person name="Spooner W."/>
            <person name="Narechania A."/>
            <person name="Ren L."/>
            <person name="Wei S."/>
            <person name="Kumari S."/>
            <person name="Faga B."/>
            <person name="Levy M.J."/>
            <person name="McMahan L."/>
            <person name="Van Buren P."/>
            <person name="Vaughn M.W."/>
            <person name="Ying K."/>
            <person name="Yeh C.-T."/>
            <person name="Emrich S.J."/>
            <person name="Jia Y."/>
            <person name="Kalyanaraman A."/>
            <person name="Hsia A.-P."/>
            <person name="Barbazuk W.B."/>
            <person name="Baucom R.S."/>
            <person name="Brutnell T.P."/>
            <person name="Carpita N.C."/>
            <person name="Chaparro C."/>
            <person name="Chia J.-M."/>
            <person name="Deragon J.-M."/>
            <person name="Estill J.C."/>
            <person name="Fu Y."/>
            <person name="Jeddeloh J.A."/>
            <person name="Han Y."/>
            <person name="Lee H."/>
            <person name="Li P."/>
            <person name="Lisch D.R."/>
            <person name="Liu S."/>
            <person name="Liu Z."/>
            <person name="Nagel D.H."/>
            <person name="McCann M.C."/>
            <person name="SanMiguel P."/>
            <person name="Myers A.M."/>
            <person name="Nettleton D."/>
            <person name="Nguyen J."/>
            <person name="Penning B.W."/>
            <person name="Ponnala L."/>
            <person name="Schneider K.L."/>
            <person name="Schwartz D.C."/>
            <person name="Sharma A."/>
            <person name="Soderlund C."/>
            <person name="Springer N.M."/>
            <person name="Sun Q."/>
            <person name="Wang H."/>
            <person name="Waterman M."/>
            <person name="Westerman R."/>
            <person name="Wolfgruber T.K."/>
            <person name="Yang L."/>
            <person name="Yu Y."/>
            <person name="Zhang L."/>
            <person name="Zhou S."/>
            <person name="Zhu Q."/>
            <person name="Bennetzen J.L."/>
            <person name="Dawe R.K."/>
            <person name="Jiang J."/>
            <person name="Jiang N."/>
            <person name="Presting G.G."/>
            <person name="Wessler S.R."/>
            <person name="Aluru S."/>
            <person name="Martienssen R.A."/>
            <person name="Clifton S.W."/>
            <person name="McCombie W.R."/>
            <person name="Wing R.A."/>
            <person name="Wilson R.K."/>
        </authorList>
    </citation>
    <scope>NUCLEOTIDE SEQUENCE [LARGE SCALE GENOMIC DNA]</scope>
    <source>
        <strain evidence="7">cv. B73</strain>
    </source>
</reference>
<keyword evidence="7" id="KW-1185">Reference proteome</keyword>
<dbReference type="InterPro" id="IPR008479">
    <property type="entry name" value="DUF760"/>
</dbReference>
<dbReference type="Pfam" id="PF05542">
    <property type="entry name" value="DUF760"/>
    <property type="match status" value="1"/>
</dbReference>
<feature type="compositionally biased region" description="Low complexity" evidence="5">
    <location>
        <begin position="63"/>
        <end position="86"/>
    </location>
</feature>
<keyword evidence="4" id="KW-0325">Glycoprotein</keyword>
<protein>
    <submittedName>
        <fullName evidence="6">Uncharacterized protein</fullName>
    </submittedName>
</protein>
<name>A0A804UJQ6_MAIZE</name>
<evidence type="ECO:0000256" key="1">
    <source>
        <dbReference type="ARBA" id="ARBA00022670"/>
    </source>
</evidence>
<dbReference type="AlphaFoldDB" id="A0A804UJQ6"/>
<dbReference type="InterPro" id="IPR042269">
    <property type="entry name" value="Ser_carbopepase_S28_SKS"/>
</dbReference>
<dbReference type="GO" id="GO:0070008">
    <property type="term" value="F:serine-type exopeptidase activity"/>
    <property type="evidence" value="ECO:0007669"/>
    <property type="project" value="InterPro"/>
</dbReference>
<dbReference type="Gene3D" id="1.20.120.980">
    <property type="entry name" value="Serine carboxypeptidase S28, SKS domain"/>
    <property type="match status" value="1"/>
</dbReference>
<reference evidence="6" key="2">
    <citation type="submission" date="2019-07" db="EMBL/GenBank/DDBJ databases">
        <authorList>
            <person name="Seetharam A."/>
            <person name="Woodhouse M."/>
            <person name="Cannon E."/>
        </authorList>
    </citation>
    <scope>NUCLEOTIDE SEQUENCE [LARGE SCALE GENOMIC DNA]</scope>
    <source>
        <strain evidence="6">cv. B73</strain>
    </source>
</reference>